<dbReference type="OrthoDB" id="3886549at2759"/>
<feature type="compositionally biased region" description="Basic and acidic residues" evidence="1">
    <location>
        <begin position="108"/>
        <end position="123"/>
    </location>
</feature>
<reference evidence="2 3" key="1">
    <citation type="journal article" date="2012" name="PLoS Pathog.">
        <title>Diverse lifestyles and strategies of plant pathogenesis encoded in the genomes of eighteen Dothideomycetes fungi.</title>
        <authorList>
            <person name="Ohm R.A."/>
            <person name="Feau N."/>
            <person name="Henrissat B."/>
            <person name="Schoch C.L."/>
            <person name="Horwitz B.A."/>
            <person name="Barry K.W."/>
            <person name="Condon B.J."/>
            <person name="Copeland A.C."/>
            <person name="Dhillon B."/>
            <person name="Glaser F."/>
            <person name="Hesse C.N."/>
            <person name="Kosti I."/>
            <person name="LaButti K."/>
            <person name="Lindquist E.A."/>
            <person name="Lucas S."/>
            <person name="Salamov A.A."/>
            <person name="Bradshaw R.E."/>
            <person name="Ciuffetti L."/>
            <person name="Hamelin R.C."/>
            <person name="Kema G.H.J."/>
            <person name="Lawrence C."/>
            <person name="Scott J.A."/>
            <person name="Spatafora J.W."/>
            <person name="Turgeon B.G."/>
            <person name="de Wit P.J.G.M."/>
            <person name="Zhong S."/>
            <person name="Goodwin S.B."/>
            <person name="Grigoriev I.V."/>
        </authorList>
    </citation>
    <scope>NUCLEOTIDE SEQUENCE [LARGE SCALE GENOMIC DNA]</scope>
    <source>
        <strain evidence="2 3">UAMH 10762</strain>
    </source>
</reference>
<dbReference type="EMBL" id="KB445556">
    <property type="protein sequence ID" value="EMC95796.1"/>
    <property type="molecule type" value="Genomic_DNA"/>
</dbReference>
<dbReference type="eggNOG" id="ENOG502RKZW">
    <property type="taxonomic scope" value="Eukaryota"/>
</dbReference>
<proteinExistence type="predicted"/>
<accession>M2MGN5</accession>
<evidence type="ECO:0000313" key="3">
    <source>
        <dbReference type="Proteomes" id="UP000011761"/>
    </source>
</evidence>
<gene>
    <name evidence="2" type="ORF">BAUCODRAFT_503953</name>
</gene>
<evidence type="ECO:0000256" key="1">
    <source>
        <dbReference type="SAM" id="MobiDB-lite"/>
    </source>
</evidence>
<dbReference type="AlphaFoldDB" id="M2MGN5"/>
<evidence type="ECO:0000313" key="2">
    <source>
        <dbReference type="EMBL" id="EMC95796.1"/>
    </source>
</evidence>
<feature type="region of interest" description="Disordered" evidence="1">
    <location>
        <begin position="72"/>
        <end position="145"/>
    </location>
</feature>
<protein>
    <submittedName>
        <fullName evidence="2">Uncharacterized protein</fullName>
    </submittedName>
</protein>
<dbReference type="KEGG" id="bcom:BAUCODRAFT_503953"/>
<dbReference type="HOGENOM" id="CLU_688849_0_0_1"/>
<feature type="compositionally biased region" description="Polar residues" evidence="1">
    <location>
        <begin position="11"/>
        <end position="20"/>
    </location>
</feature>
<feature type="region of interest" description="Disordered" evidence="1">
    <location>
        <begin position="1"/>
        <end position="36"/>
    </location>
</feature>
<dbReference type="GeneID" id="19114971"/>
<feature type="compositionally biased region" description="Acidic residues" evidence="1">
    <location>
        <begin position="72"/>
        <end position="87"/>
    </location>
</feature>
<keyword evidence="3" id="KW-1185">Reference proteome</keyword>
<organism evidence="2 3">
    <name type="scientific">Baudoinia panamericana (strain UAMH 10762)</name>
    <name type="common">Angels' share fungus</name>
    <name type="synonym">Baudoinia compniacensis (strain UAMH 10762)</name>
    <dbReference type="NCBI Taxonomy" id="717646"/>
    <lineage>
        <taxon>Eukaryota</taxon>
        <taxon>Fungi</taxon>
        <taxon>Dikarya</taxon>
        <taxon>Ascomycota</taxon>
        <taxon>Pezizomycotina</taxon>
        <taxon>Dothideomycetes</taxon>
        <taxon>Dothideomycetidae</taxon>
        <taxon>Mycosphaerellales</taxon>
        <taxon>Teratosphaeriaceae</taxon>
        <taxon>Baudoinia</taxon>
    </lineage>
</organism>
<dbReference type="RefSeq" id="XP_007677164.1">
    <property type="nucleotide sequence ID" value="XM_007678974.1"/>
</dbReference>
<feature type="region of interest" description="Disordered" evidence="1">
    <location>
        <begin position="221"/>
        <end position="264"/>
    </location>
</feature>
<name>M2MGN5_BAUPA</name>
<sequence>MPLFWKKKRTASASHISGTGTAKRKAVDDVSDGSPSFKKRVMSTLGFDNGMQLVRKTVSGKNVPIEKTLEVFADEDEEYNDAQEELEDGARASDGGLPSANSSYQWAKEQEAHDGAPDGRDNEQEGYAVNTGEDEDADREHDVSVDNGNFIVRSGSSGVEDADDLFSVAFGTNGKRASQVRSSAVNDEPEDDDEVMITHVIPKPKPNHQTKQLASAHNPIEHARGCKPNRSPSTPAPPSLPDLPKHIDPTTLQPIPATPNPEKDLRKPLARHQRLHDRALAVRPKLFDYPNYPDHRYPIAVLHLDNRKKLNALTEKDFSWLKGNRQTCMKTIAEAYANTTLAEDFCLVLAGERLGEWDRCEEIDYFGDKMVVLRAVKEGTEMSKGTDLGHGCPMVVIEID</sequence>
<feature type="compositionally biased region" description="Basic residues" evidence="1">
    <location>
        <begin position="1"/>
        <end position="10"/>
    </location>
</feature>
<dbReference type="Proteomes" id="UP000011761">
    <property type="component" value="Unassembled WGS sequence"/>
</dbReference>